<dbReference type="EMBL" id="MTYJ01000047">
    <property type="protein sequence ID" value="OQV18676.1"/>
    <property type="molecule type" value="Genomic_DNA"/>
</dbReference>
<dbReference type="InterPro" id="IPR016186">
    <property type="entry name" value="C-type_lectin-like/link_sf"/>
</dbReference>
<feature type="domain" description="C-type lectin" evidence="1">
    <location>
        <begin position="28"/>
        <end position="117"/>
    </location>
</feature>
<sequence>MCFANQLDALSRQKPPQYVCTAEGWINNGDTCYHVLDRMEKWHQVQATCDALKAKFAYVDDQSDMDAVAIAAALRSAPTVWLMGTNADHQKAGKFIWKDAARTEVDGSATRWAPGFPRANAPLDQFIFMKVDLEKRRSHGLAHSVGSIHRYVACMLPAKDLVEAENQRVVKMMEDPFLHSTTKRPSRLHKRTARRRRRKLNRLALVVFDRESPRTKKSR</sequence>
<name>A0A1W0WU00_HYPEX</name>
<reference evidence="3" key="1">
    <citation type="submission" date="2017-01" db="EMBL/GenBank/DDBJ databases">
        <title>Comparative genomics of anhydrobiosis in the tardigrade Hypsibius dujardini.</title>
        <authorList>
            <person name="Yoshida Y."/>
            <person name="Koutsovoulos G."/>
            <person name="Laetsch D."/>
            <person name="Stevens L."/>
            <person name="Kumar S."/>
            <person name="Horikawa D."/>
            <person name="Ishino K."/>
            <person name="Komine S."/>
            <person name="Tomita M."/>
            <person name="Blaxter M."/>
            <person name="Arakawa K."/>
        </authorList>
    </citation>
    <scope>NUCLEOTIDE SEQUENCE [LARGE SCALE GENOMIC DNA]</scope>
    <source>
        <strain evidence="3">Z151</strain>
    </source>
</reference>
<comment type="caution">
    <text evidence="2">The sequence shown here is derived from an EMBL/GenBank/DDBJ whole genome shotgun (WGS) entry which is preliminary data.</text>
</comment>
<accession>A0A1W0WU00</accession>
<dbReference type="PROSITE" id="PS50041">
    <property type="entry name" value="C_TYPE_LECTIN_2"/>
    <property type="match status" value="1"/>
</dbReference>
<dbReference type="Proteomes" id="UP000192578">
    <property type="component" value="Unassembled WGS sequence"/>
</dbReference>
<protein>
    <recommendedName>
        <fullName evidence="1">C-type lectin domain-containing protein</fullName>
    </recommendedName>
</protein>
<dbReference type="SMART" id="SM00034">
    <property type="entry name" value="CLECT"/>
    <property type="match status" value="1"/>
</dbReference>
<dbReference type="InterPro" id="IPR001304">
    <property type="entry name" value="C-type_lectin-like"/>
</dbReference>
<gene>
    <name evidence="2" type="ORF">BV898_07306</name>
</gene>
<dbReference type="CDD" id="cd00037">
    <property type="entry name" value="CLECT"/>
    <property type="match status" value="1"/>
</dbReference>
<keyword evidence="3" id="KW-1185">Reference proteome</keyword>
<dbReference type="AlphaFoldDB" id="A0A1W0WU00"/>
<dbReference type="SUPFAM" id="SSF56436">
    <property type="entry name" value="C-type lectin-like"/>
    <property type="match status" value="1"/>
</dbReference>
<evidence type="ECO:0000313" key="3">
    <source>
        <dbReference type="Proteomes" id="UP000192578"/>
    </source>
</evidence>
<evidence type="ECO:0000313" key="2">
    <source>
        <dbReference type="EMBL" id="OQV18676.1"/>
    </source>
</evidence>
<evidence type="ECO:0000259" key="1">
    <source>
        <dbReference type="PROSITE" id="PS50041"/>
    </source>
</evidence>
<dbReference type="InterPro" id="IPR016187">
    <property type="entry name" value="CTDL_fold"/>
</dbReference>
<dbReference type="Gene3D" id="3.10.100.10">
    <property type="entry name" value="Mannose-Binding Protein A, subunit A"/>
    <property type="match status" value="1"/>
</dbReference>
<proteinExistence type="predicted"/>
<organism evidence="2 3">
    <name type="scientific">Hypsibius exemplaris</name>
    <name type="common">Freshwater tardigrade</name>
    <dbReference type="NCBI Taxonomy" id="2072580"/>
    <lineage>
        <taxon>Eukaryota</taxon>
        <taxon>Metazoa</taxon>
        <taxon>Ecdysozoa</taxon>
        <taxon>Tardigrada</taxon>
        <taxon>Eutardigrada</taxon>
        <taxon>Parachela</taxon>
        <taxon>Hypsibioidea</taxon>
        <taxon>Hypsibiidae</taxon>
        <taxon>Hypsibius</taxon>
    </lineage>
</organism>